<reference evidence="3" key="1">
    <citation type="journal article" date="2021" name="Proc. Natl. Acad. Sci. U.S.A.">
        <title>A Catalog of Tens of Thousands of Viruses from Human Metagenomes Reveals Hidden Associations with Chronic Diseases.</title>
        <authorList>
            <person name="Tisza M.J."/>
            <person name="Buck C.B."/>
        </authorList>
    </citation>
    <scope>NUCLEOTIDE SEQUENCE</scope>
    <source>
        <strain evidence="3">CtlMy11</strain>
    </source>
</reference>
<evidence type="ECO:0000313" key="3">
    <source>
        <dbReference type="EMBL" id="DAF60972.1"/>
    </source>
</evidence>
<proteinExistence type="predicted"/>
<dbReference type="EMBL" id="BK032800">
    <property type="protein sequence ID" value="DAF60972.1"/>
    <property type="molecule type" value="Genomic_DNA"/>
</dbReference>
<evidence type="ECO:0000256" key="1">
    <source>
        <dbReference type="ARBA" id="ARBA00004192"/>
    </source>
</evidence>
<dbReference type="InterPro" id="IPR009061">
    <property type="entry name" value="DNA-bd_dom_put_sf"/>
</dbReference>
<comment type="subcellular location">
    <subcellularLocation>
        <location evidence="1">Host cytoplasm</location>
    </subcellularLocation>
</comment>
<protein>
    <submittedName>
        <fullName evidence="3">Putative excisionase</fullName>
    </submittedName>
</protein>
<name>A0A8S5TCD8_9CAUD</name>
<dbReference type="SUPFAM" id="SSF46955">
    <property type="entry name" value="Putative DNA-binding domain"/>
    <property type="match status" value="1"/>
</dbReference>
<keyword evidence="2" id="KW-1035">Host cytoplasm</keyword>
<dbReference type="GO" id="GO:0030430">
    <property type="term" value="C:host cell cytoplasm"/>
    <property type="evidence" value="ECO:0007669"/>
    <property type="project" value="UniProtKB-SubCell"/>
</dbReference>
<accession>A0A8S5TCD8</accession>
<organism evidence="3">
    <name type="scientific">Podoviridae sp. ctlMy11</name>
    <dbReference type="NCBI Taxonomy" id="2827746"/>
    <lineage>
        <taxon>Viruses</taxon>
        <taxon>Duplodnaviria</taxon>
        <taxon>Heunggongvirae</taxon>
        <taxon>Uroviricota</taxon>
        <taxon>Caudoviricetes</taxon>
    </lineage>
</organism>
<sequence>MTATWLSKMELATYLGITTRTVDRWRKDADFYKFPTPRYIAGRPRWHIKEVDNWMSKQPTKLR</sequence>
<evidence type="ECO:0000256" key="2">
    <source>
        <dbReference type="ARBA" id="ARBA00023200"/>
    </source>
</evidence>
<dbReference type="InterPro" id="IPR036388">
    <property type="entry name" value="WH-like_DNA-bd_sf"/>
</dbReference>
<dbReference type="Gene3D" id="1.10.10.10">
    <property type="entry name" value="Winged helix-like DNA-binding domain superfamily/Winged helix DNA-binding domain"/>
    <property type="match status" value="1"/>
</dbReference>